<dbReference type="InterPro" id="IPR033121">
    <property type="entry name" value="PEPTIDASE_A1"/>
</dbReference>
<dbReference type="GeneID" id="92070501"/>
<feature type="region of interest" description="Disordered" evidence="5">
    <location>
        <begin position="435"/>
        <end position="591"/>
    </location>
</feature>
<evidence type="ECO:0000313" key="8">
    <source>
        <dbReference type="EMBL" id="KAK7966940.1"/>
    </source>
</evidence>
<feature type="region of interest" description="Disordered" evidence="5">
    <location>
        <begin position="373"/>
        <end position="399"/>
    </location>
</feature>
<protein>
    <recommendedName>
        <fullName evidence="7">Peptidase A1 domain-containing protein</fullName>
    </recommendedName>
</protein>
<dbReference type="CDD" id="cd05471">
    <property type="entry name" value="pepsin_like"/>
    <property type="match status" value="1"/>
</dbReference>
<dbReference type="RefSeq" id="XP_066706332.1">
    <property type="nucleotide sequence ID" value="XM_066837439.1"/>
</dbReference>
<evidence type="ECO:0000313" key="9">
    <source>
        <dbReference type="Proteomes" id="UP001391051"/>
    </source>
</evidence>
<dbReference type="InterPro" id="IPR034164">
    <property type="entry name" value="Pepsin-like_dom"/>
</dbReference>
<feature type="compositionally biased region" description="Polar residues" evidence="5">
    <location>
        <begin position="582"/>
        <end position="591"/>
    </location>
</feature>
<feature type="domain" description="Peptidase A1" evidence="7">
    <location>
        <begin position="8"/>
        <end position="358"/>
    </location>
</feature>
<feature type="transmembrane region" description="Helical" evidence="6">
    <location>
        <begin position="405"/>
        <end position="427"/>
    </location>
</feature>
<gene>
    <name evidence="8" type="ORF">PG986_001217</name>
</gene>
<dbReference type="Pfam" id="PF00026">
    <property type="entry name" value="Asp"/>
    <property type="match status" value="1"/>
</dbReference>
<dbReference type="PANTHER" id="PTHR15549:SF6">
    <property type="entry name" value="MID2 DOMAIN-CONTAINING PROTEIN"/>
    <property type="match status" value="1"/>
</dbReference>
<evidence type="ECO:0000256" key="3">
    <source>
        <dbReference type="ARBA" id="ARBA00022989"/>
    </source>
</evidence>
<organism evidence="8 9">
    <name type="scientific">Apiospora aurea</name>
    <dbReference type="NCBI Taxonomy" id="335848"/>
    <lineage>
        <taxon>Eukaryota</taxon>
        <taxon>Fungi</taxon>
        <taxon>Dikarya</taxon>
        <taxon>Ascomycota</taxon>
        <taxon>Pezizomycotina</taxon>
        <taxon>Sordariomycetes</taxon>
        <taxon>Xylariomycetidae</taxon>
        <taxon>Amphisphaeriales</taxon>
        <taxon>Apiosporaceae</taxon>
        <taxon>Apiospora</taxon>
    </lineage>
</organism>
<feature type="non-terminal residue" evidence="8">
    <location>
        <position position="1"/>
    </location>
</feature>
<keyword evidence="3 6" id="KW-1133">Transmembrane helix</keyword>
<evidence type="ECO:0000256" key="5">
    <source>
        <dbReference type="SAM" id="MobiDB-lite"/>
    </source>
</evidence>
<dbReference type="EMBL" id="JAQQWE010000001">
    <property type="protein sequence ID" value="KAK7966940.1"/>
    <property type="molecule type" value="Genomic_DNA"/>
</dbReference>
<feature type="compositionally biased region" description="Low complexity" evidence="5">
    <location>
        <begin position="486"/>
        <end position="496"/>
    </location>
</feature>
<keyword evidence="4 6" id="KW-0472">Membrane</keyword>
<feature type="compositionally biased region" description="Polar residues" evidence="5">
    <location>
        <begin position="528"/>
        <end position="548"/>
    </location>
</feature>
<evidence type="ECO:0000256" key="2">
    <source>
        <dbReference type="ARBA" id="ARBA00022692"/>
    </source>
</evidence>
<dbReference type="SUPFAM" id="SSF50630">
    <property type="entry name" value="Acid proteases"/>
    <property type="match status" value="1"/>
</dbReference>
<dbReference type="InterPro" id="IPR021109">
    <property type="entry name" value="Peptidase_aspartic_dom_sf"/>
</dbReference>
<evidence type="ECO:0000256" key="4">
    <source>
        <dbReference type="ARBA" id="ARBA00023136"/>
    </source>
</evidence>
<accession>A0ABR1QW90</accession>
<evidence type="ECO:0000256" key="6">
    <source>
        <dbReference type="SAM" id="Phobius"/>
    </source>
</evidence>
<keyword evidence="9" id="KW-1185">Reference proteome</keyword>
<proteinExistence type="predicted"/>
<dbReference type="Gene3D" id="2.40.70.10">
    <property type="entry name" value="Acid Proteases"/>
    <property type="match status" value="2"/>
</dbReference>
<dbReference type="PROSITE" id="PS51767">
    <property type="entry name" value="PEPTIDASE_A1"/>
    <property type="match status" value="1"/>
</dbReference>
<dbReference type="Proteomes" id="UP001391051">
    <property type="component" value="Unassembled WGS sequence"/>
</dbReference>
<feature type="compositionally biased region" description="Low complexity" evidence="5">
    <location>
        <begin position="381"/>
        <end position="399"/>
    </location>
</feature>
<comment type="subcellular location">
    <subcellularLocation>
        <location evidence="1">Membrane</location>
        <topology evidence="1">Single-pass membrane protein</topology>
    </subcellularLocation>
</comment>
<keyword evidence="2 6" id="KW-0812">Transmembrane</keyword>
<comment type="caution">
    <text evidence="8">The sequence shown here is derived from an EMBL/GenBank/DDBJ whole genome shotgun (WGS) entry which is preliminary data.</text>
</comment>
<evidence type="ECO:0000259" key="7">
    <source>
        <dbReference type="PROSITE" id="PS51767"/>
    </source>
</evidence>
<name>A0ABR1QW90_9PEZI</name>
<dbReference type="PANTHER" id="PTHR15549">
    <property type="entry name" value="PAIRED IMMUNOGLOBULIN-LIKE TYPE 2 RECEPTOR"/>
    <property type="match status" value="1"/>
</dbReference>
<sequence>EGNDGPWSTFHVRVGTPEQDVRVLVSTASPQSMVVLQELGCSSSVFADVPPNCAVSRGTLFNPKDSSTWLDAGQYGINDGQVGLEANLGYSQPAQFGLDDLAVGLTGPVLKNQTVAGFATADPFYLGIFGLNGQPVNLTSLSNELAPSFLNTLKDQGHIPSLSWSYTAGARYRLKQVYGQLIFSGYDTSRFSENSVSFTMARDLTRDLVVVLQSVSYSGGSNSDTLLSEPIDIFIDSTDPNLWLPQSACDAFEKAFGLTLDDASGLYLVNESHHTQLLDSDAQVTFRLSDVKSGGDTVRIVLPYAAFDLKAEHPKVRNTSYYFPLKRAANATQYTLGRTFLQEAYLSADYERGVFNVSSCTWVEGSDENIVTITSKDSSDSGDPGSRSKSDTGSGHSKSSLGGGAIAGIVIGVVAALALIIAAVVFCRRRERKKASYAAEEPEPDESMLKGPVHNSHVPSGLPIRHPSAPELDGDVPQIYQLHGDSSSQQQQSQQQTTGGSNASGPVEQPDPIYYELSGASHLGPAPRSNTTGSDRVSPFGTGSSPASRNIEPERMSVSDRPSPPSPAVSTMGTEGLEASSDIVSPTTPVTRWSQPWKRSLHLQQMAGFLQGRAYFLGRVNDHLPRGASSNSTGPGSKDVAWHRSMFGVEEETRVLQP</sequence>
<evidence type="ECO:0000256" key="1">
    <source>
        <dbReference type="ARBA" id="ARBA00004167"/>
    </source>
</evidence>
<dbReference type="InterPro" id="IPR051694">
    <property type="entry name" value="Immunoregulatory_rcpt-like"/>
</dbReference>
<reference evidence="8 9" key="1">
    <citation type="submission" date="2023-01" db="EMBL/GenBank/DDBJ databases">
        <title>Analysis of 21 Apiospora genomes using comparative genomics revels a genus with tremendous synthesis potential of carbohydrate active enzymes and secondary metabolites.</title>
        <authorList>
            <person name="Sorensen T."/>
        </authorList>
    </citation>
    <scope>NUCLEOTIDE SEQUENCE [LARGE SCALE GENOMIC DNA]</scope>
    <source>
        <strain evidence="8 9">CBS 24483</strain>
    </source>
</reference>